<comment type="caution">
    <text evidence="2">The sequence shown here is derived from an EMBL/GenBank/DDBJ whole genome shotgun (WGS) entry which is preliminary data.</text>
</comment>
<dbReference type="AlphaFoldDB" id="A0AAU9J5Z4"/>
<sequence length="142" mass="15692">MGCSASMNATNPRRPTVTSVSKNAQQHSLQTNQVNSDKLGIENSASSISHQNSKESSSRSTSERARKIGDGHSQVSSIIKAQNSEKSQEEKLDAKDRLDVDVIEEDNSDGDYSTMLNNCEFYHEDILHEFLGIEEIEMTGID</sequence>
<evidence type="ECO:0000313" key="2">
    <source>
        <dbReference type="EMBL" id="CAG9323634.1"/>
    </source>
</evidence>
<feature type="compositionally biased region" description="Basic and acidic residues" evidence="1">
    <location>
        <begin position="52"/>
        <end position="70"/>
    </location>
</feature>
<keyword evidence="3" id="KW-1185">Reference proteome</keyword>
<protein>
    <submittedName>
        <fullName evidence="2">Uncharacterized protein</fullName>
    </submittedName>
</protein>
<proteinExistence type="predicted"/>
<evidence type="ECO:0000256" key="1">
    <source>
        <dbReference type="SAM" id="MobiDB-lite"/>
    </source>
</evidence>
<name>A0AAU9J5Z4_9CILI</name>
<feature type="compositionally biased region" description="Polar residues" evidence="1">
    <location>
        <begin position="73"/>
        <end position="85"/>
    </location>
</feature>
<feature type="region of interest" description="Disordered" evidence="1">
    <location>
        <begin position="1"/>
        <end position="93"/>
    </location>
</feature>
<organism evidence="2 3">
    <name type="scientific">Blepharisma stoltei</name>
    <dbReference type="NCBI Taxonomy" id="1481888"/>
    <lineage>
        <taxon>Eukaryota</taxon>
        <taxon>Sar</taxon>
        <taxon>Alveolata</taxon>
        <taxon>Ciliophora</taxon>
        <taxon>Postciliodesmatophora</taxon>
        <taxon>Heterotrichea</taxon>
        <taxon>Heterotrichida</taxon>
        <taxon>Blepharismidae</taxon>
        <taxon>Blepharisma</taxon>
    </lineage>
</organism>
<evidence type="ECO:0000313" key="3">
    <source>
        <dbReference type="Proteomes" id="UP001162131"/>
    </source>
</evidence>
<reference evidence="2" key="1">
    <citation type="submission" date="2021-09" db="EMBL/GenBank/DDBJ databases">
        <authorList>
            <consortium name="AG Swart"/>
            <person name="Singh M."/>
            <person name="Singh A."/>
            <person name="Seah K."/>
            <person name="Emmerich C."/>
        </authorList>
    </citation>
    <scope>NUCLEOTIDE SEQUENCE</scope>
    <source>
        <strain evidence="2">ATCC30299</strain>
    </source>
</reference>
<dbReference type="Proteomes" id="UP001162131">
    <property type="component" value="Unassembled WGS sequence"/>
</dbReference>
<feature type="compositionally biased region" description="Polar residues" evidence="1">
    <location>
        <begin position="1"/>
        <end position="36"/>
    </location>
</feature>
<gene>
    <name evidence="2" type="ORF">BSTOLATCC_MIC34283</name>
</gene>
<accession>A0AAU9J5Z4</accession>
<dbReference type="EMBL" id="CAJZBQ010000034">
    <property type="protein sequence ID" value="CAG9323634.1"/>
    <property type="molecule type" value="Genomic_DNA"/>
</dbReference>